<evidence type="ECO:0008006" key="8">
    <source>
        <dbReference type="Google" id="ProtNLM"/>
    </source>
</evidence>
<dbReference type="EMBL" id="MFSP01000083">
    <property type="protein sequence ID" value="OGI66626.1"/>
    <property type="molecule type" value="Genomic_DNA"/>
</dbReference>
<dbReference type="SUPFAM" id="SSF55781">
    <property type="entry name" value="GAF domain-like"/>
    <property type="match status" value="1"/>
</dbReference>
<dbReference type="InterPro" id="IPR000160">
    <property type="entry name" value="GGDEF_dom"/>
</dbReference>
<dbReference type="InterPro" id="IPR013656">
    <property type="entry name" value="PAS_4"/>
</dbReference>
<evidence type="ECO:0000313" key="6">
    <source>
        <dbReference type="EMBL" id="OGI66626.1"/>
    </source>
</evidence>
<dbReference type="Proteomes" id="UP000179076">
    <property type="component" value="Unassembled WGS sequence"/>
</dbReference>
<dbReference type="NCBIfam" id="TIGR00229">
    <property type="entry name" value="sensory_box"/>
    <property type="match status" value="2"/>
</dbReference>
<dbReference type="InterPro" id="IPR029016">
    <property type="entry name" value="GAF-like_dom_sf"/>
</dbReference>
<dbReference type="SMART" id="SM00091">
    <property type="entry name" value="PAS"/>
    <property type="match status" value="1"/>
</dbReference>
<evidence type="ECO:0000259" key="4">
    <source>
        <dbReference type="PROSITE" id="PS50883"/>
    </source>
</evidence>
<sequence>MRRSFQITYRIITAAGAPRWVWEQGRGVYDADQRLRHVEGFIVDITERKEMEERLRENEERFRSFSNMSSDWYWEGDIDFRFTRFGGRYVERDQSVYRHFVGKRAWEVDLTIDGVSDNEQAQRALTAEKKPFYDVVMFTTLQDGSRLYMSASGEPRFDRHGQFIGYHGVTENITKRKLAEQYILRLGRMYAVLSATNEAILHAQSPEDLYQKVCDAAVHGGKFILTGIALVDPDVPWAKMVALTGAGSEELRAARISVDGACAEGQGTVGEAYRSGRPCISNDYLNDARMQPWREKGKALGVAAAAAIPLLQSGRAIGAWLFYSGEVGAFDDEIVKLLTRMTENVSFALDNIAREREQQLAAQALRESEARFKSLTELSSDWYWEQDAQYRFTRFDGRYVERSRGAFERLVGSRPWECGLDSELGQDDEKSHRRVLEQRQPFRNAVVHAKLANGERICMSISGTPIFDAQGKFMGYRGTGRDITARMQAEAEMLKLSSAMEQTADSVMITDRAGVIEYVNAAFERTTGYTRAEALGRKPNLLKSGVHGVSFYDKLWRTVLAGDIFRDVFISRQKNGALYHEEKTISPLRDERGNITHFISTGKDITERMQAQERLQHIAHHDALTGLPNRVLLLDRLDQALARAHWQNRVVGVMFLDLDRFKNVNDTLGHDVGDGLLKAMAARLQGCVRERDSVARLGGDEFAILLEDVAHAEDISGIAGKILGAFATPFSIQTHELFITTSIGISMYPTDGTSSATLLKNADAAMYRAKDLGKNNYQFYSADLSTAAFERLTLETSLRRALERGEFVLHYQPQVDINSGQIIGIEALLRWQHPDFGLLAPTQFIAIAEETGAIVPIGEWVARSAMLQTMRWRKAGFPLRIAVNVSSRQFNEPSFLESIAFLLEETGLPADALELEITESVIMKNADVTIERLHALHAMGVRFAIDDFGTGYSSLSYLRRFAIHTLKVDKSFVRDIVEDGDDVEIVKTIIMMARGLRLSVVAEGVETREQLMFLKSHGCHLAQGHLICRPLSVERMTERLHQARTLPWLP</sequence>
<dbReference type="Pfam" id="PF08448">
    <property type="entry name" value="PAS_4"/>
    <property type="match status" value="1"/>
</dbReference>
<feature type="domain" description="PAC" evidence="3">
    <location>
        <begin position="131"/>
        <end position="185"/>
    </location>
</feature>
<feature type="domain" description="PAS" evidence="2">
    <location>
        <begin position="492"/>
        <end position="537"/>
    </location>
</feature>
<dbReference type="PROSITE" id="PS50113">
    <property type="entry name" value="PAC"/>
    <property type="match status" value="4"/>
</dbReference>
<evidence type="ECO:0000259" key="3">
    <source>
        <dbReference type="PROSITE" id="PS50113"/>
    </source>
</evidence>
<dbReference type="GO" id="GO:0071111">
    <property type="term" value="F:cyclic-guanylate-specific phosphodiesterase activity"/>
    <property type="evidence" value="ECO:0007669"/>
    <property type="project" value="UniProtKB-EC"/>
</dbReference>
<gene>
    <name evidence="6" type="ORF">A2W18_09805</name>
</gene>
<proteinExistence type="predicted"/>
<reference evidence="6 7" key="1">
    <citation type="journal article" date="2016" name="Nat. Commun.">
        <title>Thousands of microbial genomes shed light on interconnected biogeochemical processes in an aquifer system.</title>
        <authorList>
            <person name="Anantharaman K."/>
            <person name="Brown C.T."/>
            <person name="Hug L.A."/>
            <person name="Sharon I."/>
            <person name="Castelle C.J."/>
            <person name="Probst A.J."/>
            <person name="Thomas B.C."/>
            <person name="Singh A."/>
            <person name="Wilkins M.J."/>
            <person name="Karaoz U."/>
            <person name="Brodie E.L."/>
            <person name="Williams K.H."/>
            <person name="Hubbard S.S."/>
            <person name="Banfield J.F."/>
        </authorList>
    </citation>
    <scope>NUCLEOTIDE SEQUENCE [LARGE SCALE GENOMIC DNA]</scope>
</reference>
<dbReference type="Gene3D" id="3.30.450.40">
    <property type="match status" value="1"/>
</dbReference>
<dbReference type="FunFam" id="3.20.20.450:FF:000001">
    <property type="entry name" value="Cyclic di-GMP phosphodiesterase yahA"/>
    <property type="match status" value="1"/>
</dbReference>
<dbReference type="InterPro" id="IPR043128">
    <property type="entry name" value="Rev_trsase/Diguanyl_cyclase"/>
</dbReference>
<dbReference type="InterPro" id="IPR029787">
    <property type="entry name" value="Nucleotide_cyclase"/>
</dbReference>
<dbReference type="Gene3D" id="3.20.20.450">
    <property type="entry name" value="EAL domain"/>
    <property type="match status" value="1"/>
</dbReference>
<dbReference type="Pfam" id="PF00990">
    <property type="entry name" value="GGDEF"/>
    <property type="match status" value="1"/>
</dbReference>
<dbReference type="InterPro" id="IPR035965">
    <property type="entry name" value="PAS-like_dom_sf"/>
</dbReference>
<dbReference type="CDD" id="cd01949">
    <property type="entry name" value="GGDEF"/>
    <property type="match status" value="1"/>
</dbReference>
<dbReference type="InterPro" id="IPR052155">
    <property type="entry name" value="Biofilm_reg_signaling"/>
</dbReference>
<dbReference type="NCBIfam" id="TIGR00254">
    <property type="entry name" value="GGDEF"/>
    <property type="match status" value="1"/>
</dbReference>
<dbReference type="CDD" id="cd01948">
    <property type="entry name" value="EAL"/>
    <property type="match status" value="1"/>
</dbReference>
<dbReference type="SMART" id="SM00065">
    <property type="entry name" value="GAF"/>
    <property type="match status" value="1"/>
</dbReference>
<protein>
    <recommendedName>
        <fullName evidence="8">Diguanylate cyclase</fullName>
    </recommendedName>
</protein>
<dbReference type="InterPro" id="IPR035919">
    <property type="entry name" value="EAL_sf"/>
</dbReference>
<dbReference type="PROSITE" id="PS50887">
    <property type="entry name" value="GGDEF"/>
    <property type="match status" value="1"/>
</dbReference>
<dbReference type="AlphaFoldDB" id="A0A1F6VAQ1"/>
<dbReference type="Gene3D" id="3.30.70.270">
    <property type="match status" value="1"/>
</dbReference>
<dbReference type="InterPro" id="IPR001610">
    <property type="entry name" value="PAC"/>
</dbReference>
<dbReference type="Pfam" id="PF00989">
    <property type="entry name" value="PAS"/>
    <property type="match status" value="1"/>
</dbReference>
<comment type="caution">
    <text evidence="6">The sequence shown here is derived from an EMBL/GenBank/DDBJ whole genome shotgun (WGS) entry which is preliminary data.</text>
</comment>
<evidence type="ECO:0000259" key="5">
    <source>
        <dbReference type="PROSITE" id="PS50887"/>
    </source>
</evidence>
<name>A0A1F6VAQ1_9PROT</name>
<dbReference type="SMART" id="SM00052">
    <property type="entry name" value="EAL"/>
    <property type="match status" value="1"/>
</dbReference>
<dbReference type="InterPro" id="IPR003018">
    <property type="entry name" value="GAF"/>
</dbReference>
<dbReference type="SUPFAM" id="SSF55785">
    <property type="entry name" value="PYP-like sensor domain (PAS domain)"/>
    <property type="match status" value="4"/>
</dbReference>
<dbReference type="GO" id="GO:0006355">
    <property type="term" value="P:regulation of DNA-templated transcription"/>
    <property type="evidence" value="ECO:0007669"/>
    <property type="project" value="InterPro"/>
</dbReference>
<dbReference type="PROSITE" id="PS50112">
    <property type="entry name" value="PAS"/>
    <property type="match status" value="1"/>
</dbReference>
<feature type="domain" description="PAC" evidence="3">
    <location>
        <begin position="564"/>
        <end position="617"/>
    </location>
</feature>
<dbReference type="Pfam" id="PF13185">
    <property type="entry name" value="GAF_2"/>
    <property type="match status" value="1"/>
</dbReference>
<comment type="catalytic activity">
    <reaction evidence="1">
        <text>3',3'-c-di-GMP + H2O = 5'-phosphoguanylyl(3'-&gt;5')guanosine + H(+)</text>
        <dbReference type="Rhea" id="RHEA:24902"/>
        <dbReference type="ChEBI" id="CHEBI:15377"/>
        <dbReference type="ChEBI" id="CHEBI:15378"/>
        <dbReference type="ChEBI" id="CHEBI:58754"/>
        <dbReference type="ChEBI" id="CHEBI:58805"/>
        <dbReference type="EC" id="3.1.4.52"/>
    </reaction>
    <physiologicalReaction direction="left-to-right" evidence="1">
        <dbReference type="Rhea" id="RHEA:24903"/>
    </physiologicalReaction>
</comment>
<dbReference type="CDD" id="cd00130">
    <property type="entry name" value="PAS"/>
    <property type="match status" value="1"/>
</dbReference>
<dbReference type="SUPFAM" id="SSF141868">
    <property type="entry name" value="EAL domain-like"/>
    <property type="match status" value="1"/>
</dbReference>
<dbReference type="GO" id="GO:0071732">
    <property type="term" value="P:cellular response to nitric oxide"/>
    <property type="evidence" value="ECO:0007669"/>
    <property type="project" value="UniProtKB-ARBA"/>
</dbReference>
<dbReference type="SMART" id="SM00267">
    <property type="entry name" value="GGDEF"/>
    <property type="match status" value="1"/>
</dbReference>
<feature type="domain" description="PAC" evidence="3">
    <location>
        <begin position="440"/>
        <end position="495"/>
    </location>
</feature>
<dbReference type="Gene3D" id="3.30.450.20">
    <property type="entry name" value="PAS domain"/>
    <property type="match status" value="3"/>
</dbReference>
<evidence type="ECO:0000313" key="7">
    <source>
        <dbReference type="Proteomes" id="UP000179076"/>
    </source>
</evidence>
<dbReference type="PANTHER" id="PTHR44757">
    <property type="entry name" value="DIGUANYLATE CYCLASE DGCP"/>
    <property type="match status" value="1"/>
</dbReference>
<dbReference type="Pfam" id="PF00563">
    <property type="entry name" value="EAL"/>
    <property type="match status" value="1"/>
</dbReference>
<dbReference type="InterPro" id="IPR001633">
    <property type="entry name" value="EAL_dom"/>
</dbReference>
<dbReference type="InterPro" id="IPR000700">
    <property type="entry name" value="PAS-assoc_C"/>
</dbReference>
<accession>A0A1F6VAQ1</accession>
<dbReference type="SMART" id="SM00086">
    <property type="entry name" value="PAC"/>
    <property type="match status" value="4"/>
</dbReference>
<dbReference type="FunFam" id="3.30.70.270:FF:000001">
    <property type="entry name" value="Diguanylate cyclase domain protein"/>
    <property type="match status" value="1"/>
</dbReference>
<evidence type="ECO:0000256" key="1">
    <source>
        <dbReference type="ARBA" id="ARBA00051114"/>
    </source>
</evidence>
<dbReference type="PROSITE" id="PS50883">
    <property type="entry name" value="EAL"/>
    <property type="match status" value="1"/>
</dbReference>
<evidence type="ECO:0000259" key="2">
    <source>
        <dbReference type="PROSITE" id="PS50112"/>
    </source>
</evidence>
<dbReference type="InterPro" id="IPR000014">
    <property type="entry name" value="PAS"/>
</dbReference>
<feature type="domain" description="EAL" evidence="4">
    <location>
        <begin position="791"/>
        <end position="1044"/>
    </location>
</feature>
<dbReference type="Gene3D" id="2.10.70.100">
    <property type="match status" value="1"/>
</dbReference>
<dbReference type="InterPro" id="IPR013767">
    <property type="entry name" value="PAS_fold"/>
</dbReference>
<dbReference type="SUPFAM" id="SSF55073">
    <property type="entry name" value="Nucleotide cyclase"/>
    <property type="match status" value="1"/>
</dbReference>
<feature type="domain" description="PAC" evidence="3">
    <location>
        <begin position="5"/>
        <end position="57"/>
    </location>
</feature>
<dbReference type="PANTHER" id="PTHR44757:SF2">
    <property type="entry name" value="BIOFILM ARCHITECTURE MAINTENANCE PROTEIN MBAA"/>
    <property type="match status" value="1"/>
</dbReference>
<organism evidence="6 7">
    <name type="scientific">Candidatus Muproteobacteria bacterium RBG_16_60_9</name>
    <dbReference type="NCBI Taxonomy" id="1817755"/>
    <lineage>
        <taxon>Bacteria</taxon>
        <taxon>Pseudomonadati</taxon>
        <taxon>Pseudomonadota</taxon>
        <taxon>Candidatus Muproteobacteria</taxon>
    </lineage>
</organism>
<feature type="domain" description="GGDEF" evidence="5">
    <location>
        <begin position="649"/>
        <end position="782"/>
    </location>
</feature>